<dbReference type="EMBL" id="AUZZ01006530">
    <property type="protein sequence ID" value="EQD45991.1"/>
    <property type="molecule type" value="Genomic_DNA"/>
</dbReference>
<feature type="non-terminal residue" evidence="1">
    <location>
        <position position="1"/>
    </location>
</feature>
<reference evidence="1" key="1">
    <citation type="submission" date="2013-08" db="EMBL/GenBank/DDBJ databases">
        <authorList>
            <person name="Mendez C."/>
            <person name="Richter M."/>
            <person name="Ferrer M."/>
            <person name="Sanchez J."/>
        </authorList>
    </citation>
    <scope>NUCLEOTIDE SEQUENCE</scope>
</reference>
<dbReference type="InterPro" id="IPR010131">
    <property type="entry name" value="MdtP/NodT-like"/>
</dbReference>
<proteinExistence type="predicted"/>
<organism evidence="1">
    <name type="scientific">mine drainage metagenome</name>
    <dbReference type="NCBI Taxonomy" id="410659"/>
    <lineage>
        <taxon>unclassified sequences</taxon>
        <taxon>metagenomes</taxon>
        <taxon>ecological metagenomes</taxon>
    </lineage>
</organism>
<name>T0ZCX2_9ZZZZ</name>
<dbReference type="PANTHER" id="PTHR30203:SF33">
    <property type="entry name" value="BLR4455 PROTEIN"/>
    <property type="match status" value="1"/>
</dbReference>
<keyword evidence="1" id="KW-0449">Lipoprotein</keyword>
<dbReference type="SUPFAM" id="SSF56954">
    <property type="entry name" value="Outer membrane efflux proteins (OEP)"/>
    <property type="match status" value="1"/>
</dbReference>
<dbReference type="PANTHER" id="PTHR30203">
    <property type="entry name" value="OUTER MEMBRANE CATION EFFLUX PROTEIN"/>
    <property type="match status" value="1"/>
</dbReference>
<evidence type="ECO:0000313" key="1">
    <source>
        <dbReference type="EMBL" id="EQD45991.1"/>
    </source>
</evidence>
<dbReference type="Gene3D" id="1.20.1600.10">
    <property type="entry name" value="Outer membrane efflux proteins (OEP)"/>
    <property type="match status" value="1"/>
</dbReference>
<comment type="caution">
    <text evidence="1">The sequence shown here is derived from an EMBL/GenBank/DDBJ whole genome shotgun (WGS) entry which is preliminary data.</text>
</comment>
<dbReference type="AlphaFoldDB" id="T0ZCX2"/>
<dbReference type="Pfam" id="PF02321">
    <property type="entry name" value="OEP"/>
    <property type="match status" value="1"/>
</dbReference>
<dbReference type="GO" id="GO:0015562">
    <property type="term" value="F:efflux transmembrane transporter activity"/>
    <property type="evidence" value="ECO:0007669"/>
    <property type="project" value="InterPro"/>
</dbReference>
<dbReference type="InterPro" id="IPR003423">
    <property type="entry name" value="OMP_efflux"/>
</dbReference>
<protein>
    <submittedName>
        <fullName evidence="1">RND efflux system, outer membrane lipoprotein, NodT family</fullName>
    </submittedName>
</protein>
<accession>T0ZCX2</accession>
<sequence>ERRASIDALKASVALYRQTVLSAFGQVTDTLRALGNDAELAAAEHQALDVARTSLELQRVSYSAGRSNVLQLLDAERAYQQARLGYARATAQRYADSAQLLVALGGGWWNSPGLCPHSCAARTESPQPGREKHR</sequence>
<reference evidence="1" key="2">
    <citation type="journal article" date="2014" name="ISME J.">
        <title>Microbial stratification in low pH oxic and suboxic macroscopic growths along an acid mine drainage.</title>
        <authorList>
            <person name="Mendez-Garcia C."/>
            <person name="Mesa V."/>
            <person name="Sprenger R.R."/>
            <person name="Richter M."/>
            <person name="Diez M.S."/>
            <person name="Solano J."/>
            <person name="Bargiela R."/>
            <person name="Golyshina O.V."/>
            <person name="Manteca A."/>
            <person name="Ramos J.L."/>
            <person name="Gallego J.R."/>
            <person name="Llorente I."/>
            <person name="Martins Dos Santos V.A."/>
            <person name="Jensen O.N."/>
            <person name="Pelaez A.I."/>
            <person name="Sanchez J."/>
            <person name="Ferrer M."/>
        </authorList>
    </citation>
    <scope>NUCLEOTIDE SEQUENCE</scope>
</reference>
<gene>
    <name evidence="1" type="ORF">B2A_09052</name>
</gene>